<name>A0A2Z5YC15_MYCMR</name>
<keyword evidence="4 10" id="KW-1133">Transmembrane helix</keyword>
<reference evidence="11 12" key="1">
    <citation type="journal article" date="2018" name="Sci. Rep.">
        <title>Extensive genomic diversity among Mycobacterium marinum strains revealed by whole genome sequencing.</title>
        <authorList>
            <person name="Das S."/>
            <person name="Pettersson B.M."/>
            <person name="Behra P.R."/>
            <person name="Mallick A."/>
            <person name="Cheramie M."/>
            <person name="Ramesh M."/>
            <person name="Shirreff L."/>
            <person name="DuCote T."/>
            <person name="Dasgupta S."/>
            <person name="Ennis D.G."/>
            <person name="Kirsebom L.A."/>
        </authorList>
    </citation>
    <scope>NUCLEOTIDE SEQUENCE [LARGE SCALE GENOMIC DNA]</scope>
    <source>
        <strain evidence="11 12">Davis1</strain>
    </source>
</reference>
<evidence type="ECO:0000256" key="7">
    <source>
        <dbReference type="ARBA" id="ARBA00035120"/>
    </source>
</evidence>
<evidence type="ECO:0000256" key="3">
    <source>
        <dbReference type="ARBA" id="ARBA00022692"/>
    </source>
</evidence>
<feature type="transmembrane region" description="Helical" evidence="10">
    <location>
        <begin position="40"/>
        <end position="60"/>
    </location>
</feature>
<evidence type="ECO:0000313" key="11">
    <source>
        <dbReference type="EMBL" id="RFZ34478.1"/>
    </source>
</evidence>
<comment type="similarity">
    <text evidence="7 10">Belongs to the fluoride channel Fluc/FEX (TC 1.A.43) family.</text>
</comment>
<evidence type="ECO:0000256" key="6">
    <source>
        <dbReference type="ARBA" id="ARBA00023303"/>
    </source>
</evidence>
<comment type="subcellular location">
    <subcellularLocation>
        <location evidence="1 10">Cell membrane</location>
        <topology evidence="1 10">Multi-pass membrane protein</topology>
    </subcellularLocation>
</comment>
<comment type="caution">
    <text evidence="11">The sequence shown here is derived from an EMBL/GenBank/DDBJ whole genome shotgun (WGS) entry which is preliminary data.</text>
</comment>
<dbReference type="GO" id="GO:0140114">
    <property type="term" value="P:cellular detoxification of fluoride"/>
    <property type="evidence" value="ECO:0007669"/>
    <property type="project" value="UniProtKB-UniRule"/>
</dbReference>
<sequence length="131" mass="14271">MARPDYRELAAIFAGGALGALARAALSTLAVPDPAKWPWPTFTVNIVGAFLVGYFTTRLLERLPLSSYRRPLLGTGLCGGLTTFSTMQVETLKMIEYGHWALALVYTLVSVTFGLLAVKLATVAVRRVRVR</sequence>
<dbReference type="RefSeq" id="WP_012393425.1">
    <property type="nucleotide sequence ID" value="NZ_BQLA01000151.1"/>
</dbReference>
<dbReference type="PANTHER" id="PTHR28259:SF1">
    <property type="entry name" value="FLUORIDE EXPORT PROTEIN 1-RELATED"/>
    <property type="match status" value="1"/>
</dbReference>
<feature type="transmembrane region" description="Helical" evidence="10">
    <location>
        <begin position="72"/>
        <end position="89"/>
    </location>
</feature>
<dbReference type="GO" id="GO:0005886">
    <property type="term" value="C:plasma membrane"/>
    <property type="evidence" value="ECO:0007669"/>
    <property type="project" value="UniProtKB-SubCell"/>
</dbReference>
<dbReference type="Proteomes" id="UP000257451">
    <property type="component" value="Unassembled WGS sequence"/>
</dbReference>
<keyword evidence="5 10" id="KW-0472">Membrane</keyword>
<dbReference type="GeneID" id="34343611"/>
<dbReference type="AlphaFoldDB" id="A0A2Z5YC15"/>
<dbReference type="HAMAP" id="MF_00454">
    <property type="entry name" value="FluC"/>
    <property type="match status" value="1"/>
</dbReference>
<dbReference type="NCBIfam" id="NF010812">
    <property type="entry name" value="PRK14216.1"/>
    <property type="match status" value="1"/>
</dbReference>
<feature type="transmembrane region" description="Helical" evidence="10">
    <location>
        <begin position="101"/>
        <end position="125"/>
    </location>
</feature>
<keyword evidence="3 10" id="KW-0812">Transmembrane</keyword>
<comment type="function">
    <text evidence="9 10">Fluoride-specific ion channel. Important for reducing fluoride concentration in the cell, thus reducing its toxicity.</text>
</comment>
<dbReference type="GO" id="GO:0046872">
    <property type="term" value="F:metal ion binding"/>
    <property type="evidence" value="ECO:0007669"/>
    <property type="project" value="UniProtKB-KW"/>
</dbReference>
<comment type="catalytic activity">
    <reaction evidence="8">
        <text>fluoride(in) = fluoride(out)</text>
        <dbReference type="Rhea" id="RHEA:76159"/>
        <dbReference type="ChEBI" id="CHEBI:17051"/>
    </reaction>
    <physiologicalReaction direction="left-to-right" evidence="8">
        <dbReference type="Rhea" id="RHEA:76160"/>
    </physiologicalReaction>
</comment>
<dbReference type="GO" id="GO:0062054">
    <property type="term" value="F:fluoride channel activity"/>
    <property type="evidence" value="ECO:0007669"/>
    <property type="project" value="UniProtKB-UniRule"/>
</dbReference>
<comment type="activity regulation">
    <text evidence="10">Na(+) is not transported, but it plays an essential structural role and its presence is essential for fluoride channel function.</text>
</comment>
<evidence type="ECO:0000256" key="10">
    <source>
        <dbReference type="HAMAP-Rule" id="MF_00454"/>
    </source>
</evidence>
<proteinExistence type="inferred from homology"/>
<dbReference type="InterPro" id="IPR003691">
    <property type="entry name" value="FluC"/>
</dbReference>
<dbReference type="OMA" id="FPWATFW"/>
<evidence type="ECO:0000313" key="12">
    <source>
        <dbReference type="Proteomes" id="UP000257451"/>
    </source>
</evidence>
<feature type="binding site" evidence="10">
    <location>
        <position position="79"/>
    </location>
    <ligand>
        <name>Na(+)</name>
        <dbReference type="ChEBI" id="CHEBI:29101"/>
        <note>structural</note>
    </ligand>
</feature>
<keyword evidence="10" id="KW-0479">Metal-binding</keyword>
<evidence type="ECO:0000256" key="8">
    <source>
        <dbReference type="ARBA" id="ARBA00035585"/>
    </source>
</evidence>
<keyword evidence="10" id="KW-0406">Ion transport</keyword>
<protein>
    <recommendedName>
        <fullName evidence="10">Fluoride-specific ion channel FluC</fullName>
    </recommendedName>
</protein>
<dbReference type="EMBL" id="PEDF01000180">
    <property type="protein sequence ID" value="RFZ34478.1"/>
    <property type="molecule type" value="Genomic_DNA"/>
</dbReference>
<evidence type="ECO:0000256" key="2">
    <source>
        <dbReference type="ARBA" id="ARBA00022475"/>
    </source>
</evidence>
<evidence type="ECO:0000256" key="4">
    <source>
        <dbReference type="ARBA" id="ARBA00022989"/>
    </source>
</evidence>
<keyword evidence="2 10" id="KW-1003">Cell membrane</keyword>
<keyword evidence="10" id="KW-0813">Transport</keyword>
<keyword evidence="6 10" id="KW-0407">Ion channel</keyword>
<dbReference type="Pfam" id="PF02537">
    <property type="entry name" value="CRCB"/>
    <property type="match status" value="1"/>
</dbReference>
<keyword evidence="10" id="KW-0915">Sodium</keyword>
<accession>A0A2Z5YC15</accession>
<feature type="binding site" evidence="10">
    <location>
        <position position="82"/>
    </location>
    <ligand>
        <name>Na(+)</name>
        <dbReference type="ChEBI" id="CHEBI:29101"/>
        <note>structural</note>
    </ligand>
</feature>
<evidence type="ECO:0000256" key="5">
    <source>
        <dbReference type="ARBA" id="ARBA00023136"/>
    </source>
</evidence>
<organism evidence="11 12">
    <name type="scientific">Mycobacterium marinum</name>
    <dbReference type="NCBI Taxonomy" id="1781"/>
    <lineage>
        <taxon>Bacteria</taxon>
        <taxon>Bacillati</taxon>
        <taxon>Actinomycetota</taxon>
        <taxon>Actinomycetes</taxon>
        <taxon>Mycobacteriales</taxon>
        <taxon>Mycobacteriaceae</taxon>
        <taxon>Mycobacterium</taxon>
        <taxon>Mycobacterium ulcerans group</taxon>
    </lineage>
</organism>
<dbReference type="PANTHER" id="PTHR28259">
    <property type="entry name" value="FLUORIDE EXPORT PROTEIN 1-RELATED"/>
    <property type="match status" value="1"/>
</dbReference>
<evidence type="ECO:0000256" key="9">
    <source>
        <dbReference type="ARBA" id="ARBA00049940"/>
    </source>
</evidence>
<evidence type="ECO:0000256" key="1">
    <source>
        <dbReference type="ARBA" id="ARBA00004651"/>
    </source>
</evidence>
<gene>
    <name evidence="11" type="primary">crcB_2</name>
    <name evidence="10" type="synonym">crcB</name>
    <name evidence="10" type="synonym">fluC</name>
    <name evidence="11" type="ORF">DAVIS_04801</name>
</gene>